<protein>
    <submittedName>
        <fullName evidence="2">Uncharacterized protein</fullName>
    </submittedName>
</protein>
<keyword evidence="1" id="KW-0812">Transmembrane</keyword>
<reference evidence="2 3" key="1">
    <citation type="submission" date="2014-09" db="EMBL/GenBank/DDBJ databases">
        <title>Draft genome sequence of an obligately methylotrophic methanogen, Methanococcoides methylutens, isolated from marine sediment.</title>
        <authorList>
            <person name="Guan Y."/>
            <person name="Ngugi D.K."/>
            <person name="Blom J."/>
            <person name="Ali S."/>
            <person name="Ferry J.G."/>
            <person name="Stingl U."/>
        </authorList>
    </citation>
    <scope>NUCLEOTIDE SEQUENCE [LARGE SCALE GENOMIC DNA]</scope>
    <source>
        <strain evidence="2 3">DSM 2657</strain>
    </source>
</reference>
<keyword evidence="1" id="KW-0472">Membrane</keyword>
<evidence type="ECO:0000256" key="1">
    <source>
        <dbReference type="SAM" id="Phobius"/>
    </source>
</evidence>
<comment type="caution">
    <text evidence="2">The sequence shown here is derived from an EMBL/GenBank/DDBJ whole genome shotgun (WGS) entry which is preliminary data.</text>
</comment>
<dbReference type="AlphaFoldDB" id="A0A099T448"/>
<name>A0A099T448_METMT</name>
<keyword evidence="3" id="KW-1185">Reference proteome</keyword>
<evidence type="ECO:0000313" key="3">
    <source>
        <dbReference type="Proteomes" id="UP000029859"/>
    </source>
</evidence>
<feature type="transmembrane region" description="Helical" evidence="1">
    <location>
        <begin position="37"/>
        <end position="56"/>
    </location>
</feature>
<organism evidence="2 3">
    <name type="scientific">Methanococcoides methylutens</name>
    <dbReference type="NCBI Taxonomy" id="2226"/>
    <lineage>
        <taxon>Archaea</taxon>
        <taxon>Methanobacteriati</taxon>
        <taxon>Methanobacteriota</taxon>
        <taxon>Stenosarchaea group</taxon>
        <taxon>Methanomicrobia</taxon>
        <taxon>Methanosarcinales</taxon>
        <taxon>Methanosarcinaceae</taxon>
        <taxon>Methanococcoides</taxon>
    </lineage>
</organism>
<evidence type="ECO:0000313" key="2">
    <source>
        <dbReference type="EMBL" id="KGK98996.1"/>
    </source>
</evidence>
<keyword evidence="1" id="KW-1133">Transmembrane helix</keyword>
<dbReference type="EMBL" id="JRHO01000009">
    <property type="protein sequence ID" value="KGK98996.1"/>
    <property type="molecule type" value="Genomic_DNA"/>
</dbReference>
<sequence length="60" mass="6929">MDLKTMNTLSRIFAITALVAAFYNAYLTWVKDGFSPLLLWTTLILVFLSSIIREFVKRKS</sequence>
<feature type="transmembrane region" description="Helical" evidence="1">
    <location>
        <begin position="12"/>
        <end position="31"/>
    </location>
</feature>
<dbReference type="Proteomes" id="UP000029859">
    <property type="component" value="Unassembled WGS sequence"/>
</dbReference>
<proteinExistence type="predicted"/>
<dbReference type="OrthoDB" id="142630at2157"/>
<dbReference type="RefSeq" id="WP_048193428.1">
    <property type="nucleotide sequence ID" value="NZ_CAAGSM010000002.1"/>
</dbReference>
<accession>A0A099T448</accession>
<gene>
    <name evidence="2" type="ORF">LI82_02880</name>
</gene>